<dbReference type="InterPro" id="IPR001287">
    <property type="entry name" value="NO2-reductase_Cu"/>
</dbReference>
<evidence type="ECO:0000256" key="6">
    <source>
        <dbReference type="ARBA" id="ARBA00017290"/>
    </source>
</evidence>
<keyword evidence="9" id="KW-0560">Oxidoreductase</keyword>
<comment type="cofactor">
    <cofactor evidence="2 12">
        <name>Cu(2+)</name>
        <dbReference type="ChEBI" id="CHEBI:29036"/>
    </cofactor>
</comment>
<evidence type="ECO:0000259" key="13">
    <source>
        <dbReference type="Pfam" id="PF07731"/>
    </source>
</evidence>
<dbReference type="EC" id="1.7.2.1" evidence="5"/>
<dbReference type="EMBL" id="CP000386">
    <property type="protein sequence ID" value="ABG03064.1"/>
    <property type="molecule type" value="Genomic_DNA"/>
</dbReference>
<feature type="domain" description="Plastocyanin-like" evidence="14">
    <location>
        <begin position="101"/>
        <end position="207"/>
    </location>
</feature>
<sequence>MRGLRRGVSRREFLRAAGVAGALGVSGGLLGARVARGQGGGHGGIRGEASGGHGGNRVVGDVDLSRFDPSKFLREFYWGDERKEGGRTVREYELVAEPVEIEVAPGVMYPAWAYNGQVPGPTLRAREGDRLRVAFKNGDTHPHTIHFHGFHPANMDGVFELVGPGQEFVYEFEAGPFGCHLYHCHTMPLKKHIEKGLYGAFIVDPREGRPEADEMVMVMNGFDTDFDGENEVYGVNTVAFHYQRHPVKIKRGELVRIYVVNALEFDLVNSFHIHANFFDYYPTGTRLEPSEFTDTKMFAQGERGIMEFRYRFPGRFMFHAHVSEFAELGWMGLFEVEG</sequence>
<comment type="subunit">
    <text evidence="4">Homotrimer.</text>
</comment>
<evidence type="ECO:0000256" key="9">
    <source>
        <dbReference type="ARBA" id="ARBA00023002"/>
    </source>
</evidence>
<gene>
    <name evidence="15" type="ordered locus">Rxyl_0083</name>
</gene>
<proteinExistence type="inferred from homology"/>
<dbReference type="eggNOG" id="COG2132">
    <property type="taxonomic scope" value="Bacteria"/>
</dbReference>
<feature type="binding site" description="type 1 copper site" evidence="12">
    <location>
        <position position="148"/>
    </location>
    <ligand>
        <name>Cu cation</name>
        <dbReference type="ChEBI" id="CHEBI:23378"/>
        <label>1</label>
    </ligand>
</feature>
<dbReference type="PANTHER" id="PTHR11709">
    <property type="entry name" value="MULTI-COPPER OXIDASE"/>
    <property type="match status" value="1"/>
</dbReference>
<evidence type="ECO:0000313" key="16">
    <source>
        <dbReference type="Proteomes" id="UP000006637"/>
    </source>
</evidence>
<dbReference type="InterPro" id="IPR011706">
    <property type="entry name" value="Cu-oxidase_C"/>
</dbReference>
<dbReference type="GO" id="GO:0050421">
    <property type="term" value="F:nitrite reductase (NO-forming) activity"/>
    <property type="evidence" value="ECO:0007669"/>
    <property type="project" value="UniProtKB-EC"/>
</dbReference>
<dbReference type="Gene3D" id="2.60.40.420">
    <property type="entry name" value="Cupredoxins - blue copper proteins"/>
    <property type="match status" value="2"/>
</dbReference>
<keyword evidence="16" id="KW-1185">Reference proteome</keyword>
<name>Q1AZW4_RUBXD</name>
<comment type="similarity">
    <text evidence="3">Belongs to the multicopper oxidase family.</text>
</comment>
<comment type="cofactor">
    <cofactor evidence="1 12">
        <name>Cu(+)</name>
        <dbReference type="ChEBI" id="CHEBI:49552"/>
    </cofactor>
</comment>
<dbReference type="InterPro" id="IPR008972">
    <property type="entry name" value="Cupredoxin"/>
</dbReference>
<feature type="binding site" description="type 1 copper site" evidence="12">
    <location>
        <position position="192"/>
    </location>
    <ligand>
        <name>Cu cation</name>
        <dbReference type="ChEBI" id="CHEBI:23378"/>
        <label>1</label>
    </ligand>
</feature>
<keyword evidence="8" id="KW-0677">Repeat</keyword>
<organism evidence="15 16">
    <name type="scientific">Rubrobacter xylanophilus (strain DSM 9941 / JCM 11954 / NBRC 16129 / PRD-1)</name>
    <dbReference type="NCBI Taxonomy" id="266117"/>
    <lineage>
        <taxon>Bacteria</taxon>
        <taxon>Bacillati</taxon>
        <taxon>Actinomycetota</taxon>
        <taxon>Rubrobacteria</taxon>
        <taxon>Rubrobacterales</taxon>
        <taxon>Rubrobacteraceae</taxon>
        <taxon>Rubrobacter</taxon>
    </lineage>
</organism>
<dbReference type="HOGENOM" id="CLU_031740_0_0_11"/>
<dbReference type="OrthoDB" id="345021at2"/>
<evidence type="ECO:0000256" key="12">
    <source>
        <dbReference type="PIRSR" id="PIRSR601287-1"/>
    </source>
</evidence>
<feature type="binding site" description="type 1 copper site" evidence="12">
    <location>
        <position position="143"/>
    </location>
    <ligand>
        <name>Cu cation</name>
        <dbReference type="ChEBI" id="CHEBI:23378"/>
        <label>1</label>
    </ligand>
</feature>
<evidence type="ECO:0000256" key="11">
    <source>
        <dbReference type="ARBA" id="ARBA00049340"/>
    </source>
</evidence>
<dbReference type="PROSITE" id="PS51318">
    <property type="entry name" value="TAT"/>
    <property type="match status" value="1"/>
</dbReference>
<accession>Q1AZW4</accession>
<evidence type="ECO:0000256" key="8">
    <source>
        <dbReference type="ARBA" id="ARBA00022737"/>
    </source>
</evidence>
<dbReference type="InterPro" id="IPR011707">
    <property type="entry name" value="Cu-oxidase-like_N"/>
</dbReference>
<evidence type="ECO:0000256" key="10">
    <source>
        <dbReference type="ARBA" id="ARBA00023008"/>
    </source>
</evidence>
<dbReference type="RefSeq" id="WP_011563082.1">
    <property type="nucleotide sequence ID" value="NC_008148.1"/>
</dbReference>
<keyword evidence="7 12" id="KW-0479">Metal-binding</keyword>
<evidence type="ECO:0000256" key="5">
    <source>
        <dbReference type="ARBA" id="ARBA00011882"/>
    </source>
</evidence>
<dbReference type="KEGG" id="rxy:Rxyl_0083"/>
<dbReference type="InterPro" id="IPR045087">
    <property type="entry name" value="Cu-oxidase_fam"/>
</dbReference>
<dbReference type="PRINTS" id="PR00695">
    <property type="entry name" value="CUNO2RDTASE"/>
</dbReference>
<dbReference type="SUPFAM" id="SSF49503">
    <property type="entry name" value="Cupredoxins"/>
    <property type="match status" value="2"/>
</dbReference>
<evidence type="ECO:0000259" key="14">
    <source>
        <dbReference type="Pfam" id="PF07732"/>
    </source>
</evidence>
<dbReference type="CDD" id="cd11024">
    <property type="entry name" value="CuRO_1_2DMCO_NIR_like"/>
    <property type="match status" value="1"/>
</dbReference>
<comment type="catalytic activity">
    <reaction evidence="11">
        <text>nitric oxide + Fe(III)-[cytochrome c] + H2O = Fe(II)-[cytochrome c] + nitrite + 2 H(+)</text>
        <dbReference type="Rhea" id="RHEA:15233"/>
        <dbReference type="Rhea" id="RHEA-COMP:10350"/>
        <dbReference type="Rhea" id="RHEA-COMP:14399"/>
        <dbReference type="ChEBI" id="CHEBI:15377"/>
        <dbReference type="ChEBI" id="CHEBI:15378"/>
        <dbReference type="ChEBI" id="CHEBI:16301"/>
        <dbReference type="ChEBI" id="CHEBI:16480"/>
        <dbReference type="ChEBI" id="CHEBI:29033"/>
        <dbReference type="ChEBI" id="CHEBI:29034"/>
        <dbReference type="EC" id="1.7.2.1"/>
    </reaction>
</comment>
<evidence type="ECO:0000256" key="2">
    <source>
        <dbReference type="ARBA" id="ARBA00001973"/>
    </source>
</evidence>
<feature type="binding site" description="type 1 copper site" evidence="12">
    <location>
        <position position="321"/>
    </location>
    <ligand>
        <name>Cu cation</name>
        <dbReference type="ChEBI" id="CHEBI:23378"/>
        <label>1</label>
    </ligand>
</feature>
<keyword evidence="10 12" id="KW-0186">Copper</keyword>
<dbReference type="Pfam" id="PF07732">
    <property type="entry name" value="Cu-oxidase_3"/>
    <property type="match status" value="1"/>
</dbReference>
<evidence type="ECO:0000256" key="3">
    <source>
        <dbReference type="ARBA" id="ARBA00010609"/>
    </source>
</evidence>
<feature type="binding site" description="type 1 copper site" evidence="12">
    <location>
        <position position="184"/>
    </location>
    <ligand>
        <name>Cu cation</name>
        <dbReference type="ChEBI" id="CHEBI:23378"/>
        <label>1</label>
    </ligand>
</feature>
<dbReference type="AlphaFoldDB" id="Q1AZW4"/>
<protein>
    <recommendedName>
        <fullName evidence="6">Copper-containing nitrite reductase</fullName>
        <ecNumber evidence="5">1.7.2.1</ecNumber>
    </recommendedName>
</protein>
<evidence type="ECO:0000256" key="1">
    <source>
        <dbReference type="ARBA" id="ARBA00001960"/>
    </source>
</evidence>
<dbReference type="InterPro" id="IPR006311">
    <property type="entry name" value="TAT_signal"/>
</dbReference>
<evidence type="ECO:0000256" key="7">
    <source>
        <dbReference type="ARBA" id="ARBA00022723"/>
    </source>
</evidence>
<feature type="domain" description="Plastocyanin-like" evidence="13">
    <location>
        <begin position="228"/>
        <end position="337"/>
    </location>
</feature>
<dbReference type="PhylomeDB" id="Q1AZW4"/>
<dbReference type="GO" id="GO:0005507">
    <property type="term" value="F:copper ion binding"/>
    <property type="evidence" value="ECO:0007669"/>
    <property type="project" value="InterPro"/>
</dbReference>
<dbReference type="PANTHER" id="PTHR11709:SF394">
    <property type="entry name" value="FI03373P-RELATED"/>
    <property type="match status" value="1"/>
</dbReference>
<dbReference type="STRING" id="266117.Rxyl_0083"/>
<evidence type="ECO:0000256" key="4">
    <source>
        <dbReference type="ARBA" id="ARBA00011233"/>
    </source>
</evidence>
<dbReference type="Pfam" id="PF07731">
    <property type="entry name" value="Cu-oxidase_2"/>
    <property type="match status" value="1"/>
</dbReference>
<reference evidence="15 16" key="1">
    <citation type="submission" date="2006-06" db="EMBL/GenBank/DDBJ databases">
        <title>Complete sequence of Rubrobacter xylanophilus DSM 9941.</title>
        <authorList>
            <consortium name="US DOE Joint Genome Institute"/>
            <person name="Copeland A."/>
            <person name="Lucas S."/>
            <person name="Lapidus A."/>
            <person name="Barry K."/>
            <person name="Detter J.C."/>
            <person name="Glavina del Rio T."/>
            <person name="Hammon N."/>
            <person name="Israni S."/>
            <person name="Dalin E."/>
            <person name="Tice H."/>
            <person name="Pitluck S."/>
            <person name="Munk A.C."/>
            <person name="Brettin T."/>
            <person name="Bruce D."/>
            <person name="Han C."/>
            <person name="Tapia R."/>
            <person name="Gilna P."/>
            <person name="Schmutz J."/>
            <person name="Larimer F."/>
            <person name="Land M."/>
            <person name="Hauser L."/>
            <person name="Kyrpides N."/>
            <person name="Lykidis A."/>
            <person name="da Costa M.S."/>
            <person name="Rainey F.A."/>
            <person name="Empadinhas N."/>
            <person name="Jolivet E."/>
            <person name="Battista J.R."/>
            <person name="Richardson P."/>
        </authorList>
    </citation>
    <scope>NUCLEOTIDE SEQUENCE [LARGE SCALE GENOMIC DNA]</scope>
    <source>
        <strain evidence="16">DSM 9941 / NBRC 16129 / PRD-1</strain>
    </source>
</reference>
<dbReference type="Proteomes" id="UP000006637">
    <property type="component" value="Chromosome"/>
</dbReference>
<evidence type="ECO:0000313" key="15">
    <source>
        <dbReference type="EMBL" id="ABG03064.1"/>
    </source>
</evidence>
<feature type="binding site" description="type 1 copper site" evidence="12">
    <location>
        <position position="183"/>
    </location>
    <ligand>
        <name>Cu cation</name>
        <dbReference type="ChEBI" id="CHEBI:23378"/>
        <label>1</label>
    </ligand>
</feature>